<dbReference type="Pfam" id="PF00651">
    <property type="entry name" value="BTB"/>
    <property type="match status" value="2"/>
</dbReference>
<evidence type="ECO:0000259" key="1">
    <source>
        <dbReference type="PROSITE" id="PS50097"/>
    </source>
</evidence>
<dbReference type="Proteomes" id="UP000820818">
    <property type="component" value="Linkage Group LG2"/>
</dbReference>
<protein>
    <recommendedName>
        <fullName evidence="1">BTB domain-containing protein</fullName>
    </recommendedName>
</protein>
<sequence length="542" mass="62282">MRLDEDELVFYDYQWVVNNNVVSQDKQYVSPFFGLDISPHIRDAASFRFGIRLTTVESKVKAIVLLYVHYLDTLGIGVTDVECFIDVTQSLKLSQKFRDAQTLIFESQEFYPATENGVLVQEAFVLIYRIYPTNSFYGYTMDRQPLLDYGFEQCDTNFGEEMWSAAQKQKLTDCEFVVNQTVFAGHRAILAARCPALVDWRHLDADYPTIPIVDTDEAVFEAFLYFLYTGQISLPVDTDMYRHFIDLYIKFIKRLPDEIGEAPSLSSECTTTESTVNLSQNHGKVSFVRRGISLEYSYECCFKLFEKPSIQTVRFNGKGSFNVSLKKLKAYSDECQCELSICNSNPVIGLNLIGVACYRQGIKCHLSEFKEERFRSIVMLPRNPKNSKKAGTGSSEDANFLEISNSDRFSFVTDLEICLAEDEDESWGYRLRDLLLSAHLWSVYTTKEWADVELCMSRDNVNHLSFPAHRAILSARSPVFASIFKATNEKKIDVEDMEPVLFEDFLFFIYTGTVRNTENLPDLWPVAKKYHVQTLEKISEFA</sequence>
<dbReference type="PROSITE" id="PS50097">
    <property type="entry name" value="BTB"/>
    <property type="match status" value="2"/>
</dbReference>
<organism evidence="2 3">
    <name type="scientific">Daphnia sinensis</name>
    <dbReference type="NCBI Taxonomy" id="1820382"/>
    <lineage>
        <taxon>Eukaryota</taxon>
        <taxon>Metazoa</taxon>
        <taxon>Ecdysozoa</taxon>
        <taxon>Arthropoda</taxon>
        <taxon>Crustacea</taxon>
        <taxon>Branchiopoda</taxon>
        <taxon>Diplostraca</taxon>
        <taxon>Cladocera</taxon>
        <taxon>Anomopoda</taxon>
        <taxon>Daphniidae</taxon>
        <taxon>Daphnia</taxon>
        <taxon>Daphnia similis group</taxon>
    </lineage>
</organism>
<proteinExistence type="predicted"/>
<dbReference type="PANTHER" id="PTHR24413">
    <property type="entry name" value="SPECKLE-TYPE POZ PROTEIN"/>
    <property type="match status" value="1"/>
</dbReference>
<comment type="caution">
    <text evidence="2">The sequence shown here is derived from an EMBL/GenBank/DDBJ whole genome shotgun (WGS) entry which is preliminary data.</text>
</comment>
<name>A0AAD5L1X8_9CRUS</name>
<accession>A0AAD5L1X8</accession>
<reference evidence="2 3" key="1">
    <citation type="submission" date="2022-05" db="EMBL/GenBank/DDBJ databases">
        <title>A multi-omics perspective on studying reproductive biology in Daphnia sinensis.</title>
        <authorList>
            <person name="Jia J."/>
        </authorList>
    </citation>
    <scope>NUCLEOTIDE SEQUENCE [LARGE SCALE GENOMIC DNA]</scope>
    <source>
        <strain evidence="2 3">WSL</strain>
    </source>
</reference>
<dbReference type="InterPro" id="IPR011333">
    <property type="entry name" value="SKP1/BTB/POZ_sf"/>
</dbReference>
<evidence type="ECO:0000313" key="2">
    <source>
        <dbReference type="EMBL" id="KAI9563512.1"/>
    </source>
</evidence>
<dbReference type="EMBL" id="WJBH02000002">
    <property type="protein sequence ID" value="KAI9563512.1"/>
    <property type="molecule type" value="Genomic_DNA"/>
</dbReference>
<dbReference type="SMART" id="SM00225">
    <property type="entry name" value="BTB"/>
    <property type="match status" value="2"/>
</dbReference>
<dbReference type="SUPFAM" id="SSF54695">
    <property type="entry name" value="POZ domain"/>
    <property type="match status" value="2"/>
</dbReference>
<gene>
    <name evidence="2" type="ORF">GHT06_010975</name>
</gene>
<feature type="domain" description="BTB" evidence="1">
    <location>
        <begin position="172"/>
        <end position="236"/>
    </location>
</feature>
<dbReference type="AlphaFoldDB" id="A0AAD5L1X8"/>
<dbReference type="Gene3D" id="3.30.710.10">
    <property type="entry name" value="Potassium Channel Kv1.1, Chain A"/>
    <property type="match status" value="2"/>
</dbReference>
<evidence type="ECO:0000313" key="3">
    <source>
        <dbReference type="Proteomes" id="UP000820818"/>
    </source>
</evidence>
<dbReference type="CDD" id="cd18186">
    <property type="entry name" value="BTB_POZ_ZBTB_KLHL-like"/>
    <property type="match status" value="1"/>
</dbReference>
<keyword evidence="3" id="KW-1185">Reference proteome</keyword>
<dbReference type="InterPro" id="IPR000210">
    <property type="entry name" value="BTB/POZ_dom"/>
</dbReference>
<feature type="domain" description="BTB" evidence="1">
    <location>
        <begin position="450"/>
        <end position="518"/>
    </location>
</feature>